<dbReference type="Proteomes" id="UP001631969">
    <property type="component" value="Unassembled WGS sequence"/>
</dbReference>
<keyword evidence="1" id="KW-0966">Cell projection</keyword>
<evidence type="ECO:0000313" key="1">
    <source>
        <dbReference type="EMBL" id="MFM9330677.1"/>
    </source>
</evidence>
<gene>
    <name evidence="1" type="ORF">ACI1P1_20510</name>
</gene>
<keyword evidence="2" id="KW-1185">Reference proteome</keyword>
<reference evidence="1" key="1">
    <citation type="submission" date="2024-12" db="EMBL/GenBank/DDBJ databases">
        <authorList>
            <person name="Wu N."/>
        </authorList>
    </citation>
    <scope>NUCLEOTIDE SEQUENCE</scope>
    <source>
        <strain evidence="1">P15</strain>
    </source>
</reference>
<accession>A0ACC7P5R6</accession>
<keyword evidence="1" id="KW-0969">Cilium</keyword>
<name>A0ACC7P5R6_9BACL</name>
<dbReference type="EMBL" id="JBJURJ010000014">
    <property type="protein sequence ID" value="MFM9330677.1"/>
    <property type="molecule type" value="Genomic_DNA"/>
</dbReference>
<comment type="caution">
    <text evidence="1">The sequence shown here is derived from an EMBL/GenBank/DDBJ whole genome shotgun (WGS) entry which is preliminary data.</text>
</comment>
<evidence type="ECO:0000313" key="2">
    <source>
        <dbReference type="Proteomes" id="UP001631969"/>
    </source>
</evidence>
<sequence length="143" mass="16764">MGLNVDNCSRCGRLYAKNNIHDVCPACVKEIDKMYEVAAKYLRDNRGCTIQQLSDETEIPFRQIVKFIREGRISILNMPNMFYPCESCGAPIKEGHICQDCRKKITRDMQHAKEDEQRRDSMKHKQSESVSYNIKDRLQKDRF</sequence>
<proteinExistence type="predicted"/>
<organism evidence="1 2">
    <name type="scientific">Paenibacillus mesotrionivorans</name>
    <dbReference type="NCBI Taxonomy" id="3160968"/>
    <lineage>
        <taxon>Bacteria</taxon>
        <taxon>Bacillati</taxon>
        <taxon>Bacillota</taxon>
        <taxon>Bacilli</taxon>
        <taxon>Bacillales</taxon>
        <taxon>Paenibacillaceae</taxon>
        <taxon>Paenibacillus</taxon>
    </lineage>
</organism>
<keyword evidence="1" id="KW-0282">Flagellum</keyword>
<protein>
    <submittedName>
        <fullName evidence="1">TIGR03826 family flagellar region protein</fullName>
    </submittedName>
</protein>